<evidence type="ECO:0000313" key="2">
    <source>
        <dbReference type="EMBL" id="KAK4431059.1"/>
    </source>
</evidence>
<name>A0AAE2CR18_9LAMI</name>
<evidence type="ECO:0000256" key="1">
    <source>
        <dbReference type="SAM" id="MobiDB-lite"/>
    </source>
</evidence>
<proteinExistence type="predicted"/>
<evidence type="ECO:0000313" key="3">
    <source>
        <dbReference type="Proteomes" id="UP001293254"/>
    </source>
</evidence>
<feature type="region of interest" description="Disordered" evidence="1">
    <location>
        <begin position="93"/>
        <end position="116"/>
    </location>
</feature>
<keyword evidence="3" id="KW-1185">Reference proteome</keyword>
<organism evidence="2 3">
    <name type="scientific">Sesamum alatum</name>
    <dbReference type="NCBI Taxonomy" id="300844"/>
    <lineage>
        <taxon>Eukaryota</taxon>
        <taxon>Viridiplantae</taxon>
        <taxon>Streptophyta</taxon>
        <taxon>Embryophyta</taxon>
        <taxon>Tracheophyta</taxon>
        <taxon>Spermatophyta</taxon>
        <taxon>Magnoliopsida</taxon>
        <taxon>eudicotyledons</taxon>
        <taxon>Gunneridae</taxon>
        <taxon>Pentapetalae</taxon>
        <taxon>asterids</taxon>
        <taxon>lamiids</taxon>
        <taxon>Lamiales</taxon>
        <taxon>Pedaliaceae</taxon>
        <taxon>Sesamum</taxon>
    </lineage>
</organism>
<sequence length="181" mass="18587">MVQGTGVDGDLGSDGSLMDCAGIDSGAPVIPKVVDGPADAGELGIEDSAEFVPSTIPEPRPAGVYVMLGSGKDKLEDGLATVPLRFTARGPLGRRGTGKCGRPHGYGTTGSQKQSRGCLVLGPEGEVPSKGMLGPRWPRCFGIRSLSVLLFSALGISCSSGTFINGSRTWGMRSTSCVRTS</sequence>
<dbReference type="AlphaFoldDB" id="A0AAE2CR18"/>
<reference evidence="2" key="2">
    <citation type="journal article" date="2024" name="Plant">
        <title>Genomic evolution and insights into agronomic trait innovations of Sesamum species.</title>
        <authorList>
            <person name="Miao H."/>
            <person name="Wang L."/>
            <person name="Qu L."/>
            <person name="Liu H."/>
            <person name="Sun Y."/>
            <person name="Le M."/>
            <person name="Wang Q."/>
            <person name="Wei S."/>
            <person name="Zheng Y."/>
            <person name="Lin W."/>
            <person name="Duan Y."/>
            <person name="Cao H."/>
            <person name="Xiong S."/>
            <person name="Wang X."/>
            <person name="Wei L."/>
            <person name="Li C."/>
            <person name="Ma Q."/>
            <person name="Ju M."/>
            <person name="Zhao R."/>
            <person name="Li G."/>
            <person name="Mu C."/>
            <person name="Tian Q."/>
            <person name="Mei H."/>
            <person name="Zhang T."/>
            <person name="Gao T."/>
            <person name="Zhang H."/>
        </authorList>
    </citation>
    <scope>NUCLEOTIDE SEQUENCE</scope>
    <source>
        <strain evidence="2">3651</strain>
    </source>
</reference>
<comment type="caution">
    <text evidence="2">The sequence shown here is derived from an EMBL/GenBank/DDBJ whole genome shotgun (WGS) entry which is preliminary data.</text>
</comment>
<dbReference type="EMBL" id="JACGWO010000003">
    <property type="protein sequence ID" value="KAK4431059.1"/>
    <property type="molecule type" value="Genomic_DNA"/>
</dbReference>
<protein>
    <submittedName>
        <fullName evidence="2">Uncharacterized protein</fullName>
    </submittedName>
</protein>
<dbReference type="Proteomes" id="UP001293254">
    <property type="component" value="Unassembled WGS sequence"/>
</dbReference>
<gene>
    <name evidence="2" type="ORF">Salat_0867900</name>
</gene>
<reference evidence="2" key="1">
    <citation type="submission" date="2020-06" db="EMBL/GenBank/DDBJ databases">
        <authorList>
            <person name="Li T."/>
            <person name="Hu X."/>
            <person name="Zhang T."/>
            <person name="Song X."/>
            <person name="Zhang H."/>
            <person name="Dai N."/>
            <person name="Sheng W."/>
            <person name="Hou X."/>
            <person name="Wei L."/>
        </authorList>
    </citation>
    <scope>NUCLEOTIDE SEQUENCE</scope>
    <source>
        <strain evidence="2">3651</strain>
        <tissue evidence="2">Leaf</tissue>
    </source>
</reference>
<accession>A0AAE2CR18</accession>